<gene>
    <name evidence="1" type="ORF">FSB_LOCUS21646</name>
</gene>
<dbReference type="AlphaFoldDB" id="A0A2N9G3U6"/>
<name>A0A2N9G3U6_FAGSY</name>
<evidence type="ECO:0008006" key="2">
    <source>
        <dbReference type="Google" id="ProtNLM"/>
    </source>
</evidence>
<sequence length="152" mass="16831">MLNNIPVSFLSRIGTYEVDIHGAKVKVSVVDNSTVIDAKIEEFKSSLQTLRRRVVGVDIKFGKTASERYSPTAKILLLCVEVGYLAAKILKKANIEKKGLAELAGEVGMDIKEPIGECPDWNVTVFSDEEIKYAMHNSYTSYVIGNKLFGMI</sequence>
<dbReference type="GO" id="GO:0003676">
    <property type="term" value="F:nucleic acid binding"/>
    <property type="evidence" value="ECO:0007669"/>
    <property type="project" value="InterPro"/>
</dbReference>
<proteinExistence type="predicted"/>
<protein>
    <recommendedName>
        <fullName evidence="2">3'-5' exonuclease domain-containing protein</fullName>
    </recommendedName>
</protein>
<evidence type="ECO:0000313" key="1">
    <source>
        <dbReference type="EMBL" id="SPC93764.1"/>
    </source>
</evidence>
<organism evidence="1">
    <name type="scientific">Fagus sylvatica</name>
    <name type="common">Beechnut</name>
    <dbReference type="NCBI Taxonomy" id="28930"/>
    <lineage>
        <taxon>Eukaryota</taxon>
        <taxon>Viridiplantae</taxon>
        <taxon>Streptophyta</taxon>
        <taxon>Embryophyta</taxon>
        <taxon>Tracheophyta</taxon>
        <taxon>Spermatophyta</taxon>
        <taxon>Magnoliopsida</taxon>
        <taxon>eudicotyledons</taxon>
        <taxon>Gunneridae</taxon>
        <taxon>Pentapetalae</taxon>
        <taxon>rosids</taxon>
        <taxon>fabids</taxon>
        <taxon>Fagales</taxon>
        <taxon>Fagaceae</taxon>
        <taxon>Fagus</taxon>
    </lineage>
</organism>
<reference evidence="1" key="1">
    <citation type="submission" date="2018-02" db="EMBL/GenBank/DDBJ databases">
        <authorList>
            <person name="Cohen D.B."/>
            <person name="Kent A.D."/>
        </authorList>
    </citation>
    <scope>NUCLEOTIDE SEQUENCE</scope>
</reference>
<dbReference type="EMBL" id="OIVN01001424">
    <property type="protein sequence ID" value="SPC93764.1"/>
    <property type="molecule type" value="Genomic_DNA"/>
</dbReference>
<accession>A0A2N9G3U6</accession>
<dbReference type="Gene3D" id="3.30.420.10">
    <property type="entry name" value="Ribonuclease H-like superfamily/Ribonuclease H"/>
    <property type="match status" value="1"/>
</dbReference>
<dbReference type="InterPro" id="IPR036397">
    <property type="entry name" value="RNaseH_sf"/>
</dbReference>